<evidence type="ECO:0000259" key="15">
    <source>
        <dbReference type="Pfam" id="PF04926"/>
    </source>
</evidence>
<dbReference type="SUPFAM" id="SSF81301">
    <property type="entry name" value="Nucleotidyltransferase"/>
    <property type="match status" value="1"/>
</dbReference>
<dbReference type="InterPro" id="IPR007010">
    <property type="entry name" value="PolA_pol_RNA-bd_dom"/>
</dbReference>
<gene>
    <name evidence="18" type="ORF">DASB73_035340</name>
</gene>
<dbReference type="Gene3D" id="3.30.70.590">
    <property type="entry name" value="Poly(A) polymerase predicted RNA binding domain"/>
    <property type="match status" value="1"/>
</dbReference>
<evidence type="ECO:0000256" key="1">
    <source>
        <dbReference type="ARBA" id="ARBA00001936"/>
    </source>
</evidence>
<feature type="binding site" evidence="12">
    <location>
        <begin position="99"/>
        <end position="101"/>
    </location>
    <ligand>
        <name>ATP</name>
        <dbReference type="ChEBI" id="CHEBI:30616"/>
    </ligand>
</feature>
<sequence length="632" mass="71393">MPPKKYGITPPISVQGSSPEERKSNDELIQELRDQGSFESEAETAKRAQVLQILQSLAKEFVFRVSIKKNMSEGMARDAGGKVFVYGSYRLGVYGPGSDIDALVVAPKHVTREAFFVDMVQILKERPELEEISPVPDAYVPIIKIKFSGISIDMIFSRLDLAQIPDSLTLEDKNLLKNIDEKELRALNGTRVTDAILNLVPERTTFKHALRTIKLWAQNRAIYANIMGFPGGVAWAMLVARVCQLYPNVVASVIVGRFFYIYLQWPWPQPVLLTKIEDGPLPVRVWNPSLYSLDRNHKMPIITPAYPSMCATHNVSDSTKAIIMQEMQRAHEIVQGVQAGTHKWADLFVKSTFFFDYKYYLCVYASSKGTDEEHLAWSGFVESKLRFLMQKLEVTEGTELVHPFNKTFEQVYKCYSEEDTKSVADGMPNANVKLVTESPISEQQEDMTEMADIAQTSKTSDPTQLNTSQSNTTPTNSNSNENQSEQSNQSNQLNEPNQSNQSNQSNESNQSNQSNESNDTGVNTKEQDSGMRSSDMTDSDAIIVRSTLLFLGLKTAPGRKKLDYMTPCREFHDLMYTWPQNDEKKFSLSLRVLKPQSLPDVVFGDNPERPKRLSKSKKNQNPMKAKRTKTDE</sequence>
<feature type="binding site" evidence="12">
    <location>
        <position position="223"/>
    </location>
    <ligand>
        <name>ATP</name>
        <dbReference type="ChEBI" id="CHEBI:30616"/>
    </ligand>
</feature>
<dbReference type="Pfam" id="PF20750">
    <property type="entry name" value="PAP_NTPase"/>
    <property type="match status" value="1"/>
</dbReference>
<feature type="binding site" evidence="13">
    <location>
        <position position="101"/>
    </location>
    <ligand>
        <name>Mg(2+)</name>
        <dbReference type="ChEBI" id="CHEBI:18420"/>
        <label>1</label>
        <note>catalytic</note>
    </ligand>
</feature>
<feature type="region of interest" description="Disordered" evidence="14">
    <location>
        <begin position="1"/>
        <end position="26"/>
    </location>
</feature>
<comment type="cofactor">
    <cofactor evidence="1">
        <name>Mn(2+)</name>
        <dbReference type="ChEBI" id="CHEBI:29035"/>
    </cofactor>
</comment>
<dbReference type="SUPFAM" id="SSF81631">
    <property type="entry name" value="PAP/OAS1 substrate-binding domain"/>
    <property type="match status" value="1"/>
</dbReference>
<keyword evidence="7 11" id="KW-0547">Nucleotide-binding</keyword>
<feature type="compositionally biased region" description="Low complexity" evidence="14">
    <location>
        <begin position="463"/>
        <end position="518"/>
    </location>
</feature>
<comment type="function">
    <text evidence="11">Polymerase that creates the 3'-poly(A) tail of mRNA's.</text>
</comment>
<dbReference type="CDD" id="cd05402">
    <property type="entry name" value="NT_PAP_TUTase"/>
    <property type="match status" value="1"/>
</dbReference>
<evidence type="ECO:0000256" key="4">
    <source>
        <dbReference type="ARBA" id="ARBA00022664"/>
    </source>
</evidence>
<dbReference type="Pfam" id="PF04928">
    <property type="entry name" value="PAP_central"/>
    <property type="match status" value="1"/>
</dbReference>
<evidence type="ECO:0000256" key="2">
    <source>
        <dbReference type="ARBA" id="ARBA00004123"/>
    </source>
</evidence>
<feature type="region of interest" description="Disordered" evidence="14">
    <location>
        <begin position="455"/>
        <end position="538"/>
    </location>
</feature>
<evidence type="ECO:0000313" key="19">
    <source>
        <dbReference type="Proteomes" id="UP001362899"/>
    </source>
</evidence>
<comment type="similarity">
    <text evidence="3 11">Belongs to the poly(A) polymerase family.</text>
</comment>
<dbReference type="GO" id="GO:0031123">
    <property type="term" value="P:RNA 3'-end processing"/>
    <property type="evidence" value="ECO:0007669"/>
    <property type="project" value="InterPro"/>
</dbReference>
<reference evidence="18 19" key="1">
    <citation type="journal article" date="2023" name="Elife">
        <title>Identification of key yeast species and microbe-microbe interactions impacting larval growth of Drosophila in the wild.</title>
        <authorList>
            <person name="Mure A."/>
            <person name="Sugiura Y."/>
            <person name="Maeda R."/>
            <person name="Honda K."/>
            <person name="Sakurai N."/>
            <person name="Takahashi Y."/>
            <person name="Watada M."/>
            <person name="Katoh T."/>
            <person name="Gotoh A."/>
            <person name="Gotoh Y."/>
            <person name="Taniguchi I."/>
            <person name="Nakamura K."/>
            <person name="Hayashi T."/>
            <person name="Katayama T."/>
            <person name="Uemura T."/>
            <person name="Hattori Y."/>
        </authorList>
    </citation>
    <scope>NUCLEOTIDE SEQUENCE [LARGE SCALE GENOMIC DNA]</scope>
    <source>
        <strain evidence="18 19">SB-73</strain>
    </source>
</reference>
<dbReference type="InterPro" id="IPR043519">
    <property type="entry name" value="NT_sf"/>
</dbReference>
<feature type="binding site" evidence="13">
    <location>
        <position position="153"/>
    </location>
    <ligand>
        <name>Mg(2+)</name>
        <dbReference type="ChEBI" id="CHEBI:18420"/>
        <label>2</label>
        <note>catalytic</note>
    </ligand>
</feature>
<accession>A0AAV5RPG7</accession>
<keyword evidence="19" id="KW-1185">Reference proteome</keyword>
<feature type="binding site" evidence="12">
    <location>
        <begin position="232"/>
        <end position="233"/>
    </location>
    <ligand>
        <name>ATP</name>
        <dbReference type="ChEBI" id="CHEBI:30616"/>
    </ligand>
</feature>
<keyword evidence="5 11" id="KW-0808">Transferase</keyword>
<keyword evidence="8 11" id="KW-0067">ATP-binding</keyword>
<evidence type="ECO:0000256" key="10">
    <source>
        <dbReference type="ARBA" id="ARBA00023242"/>
    </source>
</evidence>
<dbReference type="GO" id="GO:0006397">
    <property type="term" value="P:mRNA processing"/>
    <property type="evidence" value="ECO:0007669"/>
    <property type="project" value="UniProtKB-KW"/>
</dbReference>
<evidence type="ECO:0000259" key="17">
    <source>
        <dbReference type="Pfam" id="PF20750"/>
    </source>
</evidence>
<dbReference type="SUPFAM" id="SSF55003">
    <property type="entry name" value="PAP/Archaeal CCA-adding enzyme, C-terminal domain"/>
    <property type="match status" value="1"/>
</dbReference>
<dbReference type="InterPro" id="IPR007012">
    <property type="entry name" value="PolA_pol_cen_dom"/>
</dbReference>
<keyword evidence="9 13" id="KW-0460">Magnesium</keyword>
<dbReference type="EMBL" id="BTGC01000008">
    <property type="protein sequence ID" value="GMM52571.1"/>
    <property type="molecule type" value="Genomic_DNA"/>
</dbReference>
<dbReference type="PANTHER" id="PTHR10682:SF10">
    <property type="entry name" value="POLYNUCLEOTIDE ADENYLYLTRANSFERASE"/>
    <property type="match status" value="1"/>
</dbReference>
<comment type="catalytic activity">
    <reaction evidence="11">
        <text>RNA(n) + ATP = RNA(n)-3'-adenine ribonucleotide + diphosphate</text>
        <dbReference type="Rhea" id="RHEA:11332"/>
        <dbReference type="Rhea" id="RHEA-COMP:14527"/>
        <dbReference type="Rhea" id="RHEA-COMP:17347"/>
        <dbReference type="ChEBI" id="CHEBI:30616"/>
        <dbReference type="ChEBI" id="CHEBI:33019"/>
        <dbReference type="ChEBI" id="CHEBI:140395"/>
        <dbReference type="ChEBI" id="CHEBI:173115"/>
        <dbReference type="EC" id="2.7.7.19"/>
    </reaction>
</comment>
<keyword evidence="4 11" id="KW-0507">mRNA processing</keyword>
<comment type="subcellular location">
    <subcellularLocation>
        <location evidence="2 11">Nucleus</location>
    </subcellularLocation>
</comment>
<proteinExistence type="inferred from homology"/>
<dbReference type="Proteomes" id="UP001362899">
    <property type="component" value="Unassembled WGS sequence"/>
</dbReference>
<comment type="cofactor">
    <cofactor evidence="13">
        <name>Mg(2+)</name>
        <dbReference type="ChEBI" id="CHEBI:18420"/>
    </cofactor>
    <text evidence="13">Binds 2 magnesium ions. Also active with manganese.</text>
</comment>
<evidence type="ECO:0000256" key="8">
    <source>
        <dbReference type="ARBA" id="ARBA00022840"/>
    </source>
</evidence>
<keyword evidence="18" id="KW-0548">Nucleotidyltransferase</keyword>
<feature type="domain" description="Poly(A) polymerase central" evidence="16">
    <location>
        <begin position="205"/>
        <end position="349"/>
    </location>
</feature>
<dbReference type="EC" id="2.7.7.19" evidence="11"/>
<evidence type="ECO:0000256" key="13">
    <source>
        <dbReference type="PIRSR" id="PIRSR018425-2"/>
    </source>
</evidence>
<dbReference type="GO" id="GO:1990817">
    <property type="term" value="F:poly(A) RNA polymerase activity"/>
    <property type="evidence" value="ECO:0007669"/>
    <property type="project" value="UniProtKB-UniRule"/>
</dbReference>
<dbReference type="GO" id="GO:0005634">
    <property type="term" value="C:nucleus"/>
    <property type="evidence" value="ECO:0007669"/>
    <property type="project" value="UniProtKB-SubCell"/>
</dbReference>
<feature type="binding site" evidence="13">
    <location>
        <position position="99"/>
    </location>
    <ligand>
        <name>Mg(2+)</name>
        <dbReference type="ChEBI" id="CHEBI:18420"/>
        <label>1</label>
        <note>catalytic</note>
    </ligand>
</feature>
<evidence type="ECO:0000313" key="18">
    <source>
        <dbReference type="EMBL" id="GMM52571.1"/>
    </source>
</evidence>
<dbReference type="InterPro" id="IPR014492">
    <property type="entry name" value="PolyA_polymerase"/>
</dbReference>
<feature type="binding site" evidence="13">
    <location>
        <position position="99"/>
    </location>
    <ligand>
        <name>Mg(2+)</name>
        <dbReference type="ChEBI" id="CHEBI:18420"/>
        <label>2</label>
        <note>catalytic</note>
    </ligand>
</feature>
<dbReference type="PANTHER" id="PTHR10682">
    <property type="entry name" value="POLY A POLYMERASE"/>
    <property type="match status" value="1"/>
</dbReference>
<keyword evidence="6 13" id="KW-0479">Metal-binding</keyword>
<evidence type="ECO:0000256" key="14">
    <source>
        <dbReference type="SAM" id="MobiDB-lite"/>
    </source>
</evidence>
<evidence type="ECO:0000256" key="11">
    <source>
        <dbReference type="PIRNR" id="PIRNR018425"/>
    </source>
</evidence>
<evidence type="ECO:0000256" key="3">
    <source>
        <dbReference type="ARBA" id="ARBA00010912"/>
    </source>
</evidence>
<dbReference type="FunFam" id="3.30.460.10:FF:000002">
    <property type="entry name" value="Poly(A) polymerase alpha, putative"/>
    <property type="match status" value="1"/>
</dbReference>
<dbReference type="GO" id="GO:0046872">
    <property type="term" value="F:metal ion binding"/>
    <property type="evidence" value="ECO:0007669"/>
    <property type="project" value="UniProtKB-KW"/>
</dbReference>
<feature type="binding site" evidence="12">
    <location>
        <position position="214"/>
    </location>
    <ligand>
        <name>ATP</name>
        <dbReference type="ChEBI" id="CHEBI:30616"/>
    </ligand>
</feature>
<comment type="caution">
    <text evidence="18">The sequence shown here is derived from an EMBL/GenBank/DDBJ whole genome shotgun (WGS) entry which is preliminary data.</text>
</comment>
<dbReference type="Pfam" id="PF04926">
    <property type="entry name" value="PAP_RNA-bind"/>
    <property type="match status" value="1"/>
</dbReference>
<organism evidence="18 19">
    <name type="scientific">Starmerella bacillaris</name>
    <name type="common">Yeast</name>
    <name type="synonym">Candida zemplinina</name>
    <dbReference type="NCBI Taxonomy" id="1247836"/>
    <lineage>
        <taxon>Eukaryota</taxon>
        <taxon>Fungi</taxon>
        <taxon>Dikarya</taxon>
        <taxon>Ascomycota</taxon>
        <taxon>Saccharomycotina</taxon>
        <taxon>Dipodascomycetes</taxon>
        <taxon>Dipodascales</taxon>
        <taxon>Trichomonascaceae</taxon>
        <taxon>Starmerella</taxon>
    </lineage>
</organism>
<feature type="binding site" evidence="12">
    <location>
        <position position="153"/>
    </location>
    <ligand>
        <name>ATP</name>
        <dbReference type="ChEBI" id="CHEBI:30616"/>
    </ligand>
</feature>
<dbReference type="AlphaFoldDB" id="A0AAV5RPG7"/>
<evidence type="ECO:0000256" key="6">
    <source>
        <dbReference type="ARBA" id="ARBA00022723"/>
    </source>
</evidence>
<dbReference type="FunFam" id="1.10.1410.10:FF:000001">
    <property type="entry name" value="Putative poly(A) polymerase gamma"/>
    <property type="match status" value="1"/>
</dbReference>
<evidence type="ECO:0000259" key="16">
    <source>
        <dbReference type="Pfam" id="PF04928"/>
    </source>
</evidence>
<dbReference type="Gene3D" id="1.10.1410.10">
    <property type="match status" value="1"/>
</dbReference>
<feature type="compositionally biased region" description="Polar residues" evidence="14">
    <location>
        <begin position="519"/>
        <end position="536"/>
    </location>
</feature>
<feature type="binding site" evidence="13">
    <location>
        <position position="101"/>
    </location>
    <ligand>
        <name>Mg(2+)</name>
        <dbReference type="ChEBI" id="CHEBI:18420"/>
        <label>2</label>
        <note>catalytic</note>
    </ligand>
</feature>
<keyword evidence="10 11" id="KW-0539">Nucleus</keyword>
<feature type="domain" description="Poly(A) polymerase nucleotidyltransferase" evidence="17">
    <location>
        <begin position="7"/>
        <end position="200"/>
    </location>
</feature>
<evidence type="ECO:0000256" key="12">
    <source>
        <dbReference type="PIRSR" id="PIRSR018425-1"/>
    </source>
</evidence>
<dbReference type="Gene3D" id="3.30.460.10">
    <property type="entry name" value="Beta Polymerase, domain 2"/>
    <property type="match status" value="1"/>
</dbReference>
<feature type="domain" description="Poly(A) polymerase RNA-binding" evidence="15">
    <location>
        <begin position="352"/>
        <end position="612"/>
    </location>
</feature>
<dbReference type="GO" id="GO:0003723">
    <property type="term" value="F:RNA binding"/>
    <property type="evidence" value="ECO:0007669"/>
    <property type="project" value="UniProtKB-UniRule"/>
</dbReference>
<protein>
    <recommendedName>
        <fullName evidence="11">Poly(A) polymerase</fullName>
        <ecNumber evidence="11">2.7.7.19</ecNumber>
    </recommendedName>
</protein>
<evidence type="ECO:0000256" key="7">
    <source>
        <dbReference type="ARBA" id="ARBA00022741"/>
    </source>
</evidence>
<dbReference type="GO" id="GO:0005524">
    <property type="term" value="F:ATP binding"/>
    <property type="evidence" value="ECO:0007669"/>
    <property type="project" value="UniProtKB-UniRule"/>
</dbReference>
<evidence type="ECO:0000256" key="5">
    <source>
        <dbReference type="ARBA" id="ARBA00022679"/>
    </source>
</evidence>
<dbReference type="PIRSF" id="PIRSF018425">
    <property type="entry name" value="PolyA_polymerase"/>
    <property type="match status" value="1"/>
</dbReference>
<evidence type="ECO:0000256" key="9">
    <source>
        <dbReference type="ARBA" id="ARBA00022842"/>
    </source>
</evidence>
<dbReference type="InterPro" id="IPR048840">
    <property type="entry name" value="PolA_pol_NTPase"/>
</dbReference>
<dbReference type="InterPro" id="IPR011068">
    <property type="entry name" value="NuclTrfase_I-like_C"/>
</dbReference>
<feature type="region of interest" description="Disordered" evidence="14">
    <location>
        <begin position="599"/>
        <end position="632"/>
    </location>
</feature>
<name>A0AAV5RPG7_STABA</name>